<name>A0A9P6YTV1_9FUNG</name>
<gene>
    <name evidence="1" type="ORF">G6F50_011166</name>
</gene>
<protein>
    <submittedName>
        <fullName evidence="1">Uncharacterized protein</fullName>
    </submittedName>
</protein>
<dbReference type="Proteomes" id="UP000740926">
    <property type="component" value="Unassembled WGS sequence"/>
</dbReference>
<proteinExistence type="predicted"/>
<dbReference type="EMBL" id="JAANIU010002722">
    <property type="protein sequence ID" value="KAG1564292.1"/>
    <property type="molecule type" value="Genomic_DNA"/>
</dbReference>
<accession>A0A9P6YTV1</accession>
<reference evidence="1 2" key="1">
    <citation type="journal article" date="2020" name="Microb. Genom.">
        <title>Genetic diversity of clinical and environmental Mucorales isolates obtained from an investigation of mucormycosis cases among solid organ transplant recipients.</title>
        <authorList>
            <person name="Nguyen M.H."/>
            <person name="Kaul D."/>
            <person name="Muto C."/>
            <person name="Cheng S.J."/>
            <person name="Richter R.A."/>
            <person name="Bruno V.M."/>
            <person name="Liu G."/>
            <person name="Beyhan S."/>
            <person name="Sundermann A.J."/>
            <person name="Mounaud S."/>
            <person name="Pasculle A.W."/>
            <person name="Nierman W.C."/>
            <person name="Driscoll E."/>
            <person name="Cumbie R."/>
            <person name="Clancy C.J."/>
            <person name="Dupont C.L."/>
        </authorList>
    </citation>
    <scope>NUCLEOTIDE SEQUENCE [LARGE SCALE GENOMIC DNA]</scope>
    <source>
        <strain evidence="1 2">GL24</strain>
    </source>
</reference>
<comment type="caution">
    <text evidence="1">The sequence shown here is derived from an EMBL/GenBank/DDBJ whole genome shotgun (WGS) entry which is preliminary data.</text>
</comment>
<sequence>MGKHPYVQDFAGKAKKYLKLKSTQDIYQEEFDKKKEKEERLISKRKLSHQTQLVFEAETLLKGVKRLKNLNEQIIAERQESSSSKNVQCSIDNNTSASSKLDKNTKSLKETLYACREEIHERYKQGKSLIGDELKTMKYGLSCILDLSETRENVTRCLFEPKVWSRIVNNNKKFIMKIPKLEKSLQEKWEAITTLIINILCLVDANQFILEPSNYTKVSERDFAYQIWLPLLKKLFHINNDLVRIKVRETVLSGSTYSKADLYPNYDIIVGFRVDIRVIFDFKQDEFDIACGESCISLPGQNKLEHDKSKLLREGKLMQTILQNVIMDPKESISWMLQLSGLTCSFSTSHNTKYSEYHVNGFFSVIEKLFMFRNSVEKTAHKLNNSIRTRLDKHQERSLQNLNAKDVGLSNFFRVWRVDNLHRIIPTKIDGDYYQLCKLSETEQHMLFTCIQKQDLWNAAFKKYLSNPKDPNCSSIFQGLSTLRLSKYYILHYHDKFTIYDFFAAVIRFIWKAHWQQFFELTPDLEEIVINQIQKDLLKLSTYNSLC</sequence>
<dbReference type="AlphaFoldDB" id="A0A9P6YTV1"/>
<evidence type="ECO:0000313" key="1">
    <source>
        <dbReference type="EMBL" id="KAG1564292.1"/>
    </source>
</evidence>
<organism evidence="1 2">
    <name type="scientific">Rhizopus delemar</name>
    <dbReference type="NCBI Taxonomy" id="936053"/>
    <lineage>
        <taxon>Eukaryota</taxon>
        <taxon>Fungi</taxon>
        <taxon>Fungi incertae sedis</taxon>
        <taxon>Mucoromycota</taxon>
        <taxon>Mucoromycotina</taxon>
        <taxon>Mucoromycetes</taxon>
        <taxon>Mucorales</taxon>
        <taxon>Mucorineae</taxon>
        <taxon>Rhizopodaceae</taxon>
        <taxon>Rhizopus</taxon>
    </lineage>
</organism>
<keyword evidence="2" id="KW-1185">Reference proteome</keyword>
<evidence type="ECO:0000313" key="2">
    <source>
        <dbReference type="Proteomes" id="UP000740926"/>
    </source>
</evidence>